<proteinExistence type="predicted"/>
<dbReference type="RefSeq" id="WP_146319979.1">
    <property type="nucleotide sequence ID" value="NZ_VCQV01000038.1"/>
</dbReference>
<organism evidence="2 3">
    <name type="scientific">Leekyejoonella antrihumi</name>
    <dbReference type="NCBI Taxonomy" id="1660198"/>
    <lineage>
        <taxon>Bacteria</taxon>
        <taxon>Bacillati</taxon>
        <taxon>Actinomycetota</taxon>
        <taxon>Actinomycetes</taxon>
        <taxon>Micrococcales</taxon>
        <taxon>Dermacoccaceae</taxon>
        <taxon>Leekyejoonella</taxon>
    </lineage>
</organism>
<gene>
    <name evidence="2" type="ORF">FGL98_20495</name>
</gene>
<dbReference type="Pfam" id="PF10006">
    <property type="entry name" value="DUF2249"/>
    <property type="match status" value="1"/>
</dbReference>
<reference evidence="2 3" key="1">
    <citation type="submission" date="2019-05" db="EMBL/GenBank/DDBJ databases">
        <authorList>
            <person name="Lee S.D."/>
        </authorList>
    </citation>
    <scope>NUCLEOTIDE SEQUENCE [LARGE SCALE GENOMIC DNA]</scope>
    <source>
        <strain evidence="2 3">C5-26</strain>
    </source>
</reference>
<feature type="domain" description="DUF2249" evidence="1">
    <location>
        <begin position="5"/>
        <end position="74"/>
    </location>
</feature>
<protein>
    <submittedName>
        <fullName evidence="2">DUF2249 domain-containing protein</fullName>
    </submittedName>
</protein>
<accession>A0A563DTM2</accession>
<dbReference type="Gene3D" id="2.60.120.10">
    <property type="entry name" value="Jelly Rolls"/>
    <property type="match status" value="1"/>
</dbReference>
<evidence type="ECO:0000313" key="3">
    <source>
        <dbReference type="Proteomes" id="UP000320244"/>
    </source>
</evidence>
<comment type="caution">
    <text evidence="2">The sequence shown here is derived from an EMBL/GenBank/DDBJ whole genome shotgun (WGS) entry which is preliminary data.</text>
</comment>
<dbReference type="SUPFAM" id="SSF51182">
    <property type="entry name" value="RmlC-like cupins"/>
    <property type="match status" value="1"/>
</dbReference>
<dbReference type="EMBL" id="VCQV01000038">
    <property type="protein sequence ID" value="TWP33610.1"/>
    <property type="molecule type" value="Genomic_DNA"/>
</dbReference>
<dbReference type="InterPro" id="IPR011051">
    <property type="entry name" value="RmlC_Cupin_sf"/>
</dbReference>
<name>A0A563DTM2_9MICO</name>
<sequence>MPDQELDVRPLRKPDKHPAIFGTYEKLAVGESLVLVNNHDPKHLHDEFDRDYPGGYSWDYEQQEPKEWKVRIGKLAETALPRVTCDTTSTKALSEPDVTGAVWSLSAAQRDLDSAIVTVPAGTTQDTHRGPDHDLLVHVLRGVGRIITELGEVELAPGALAWLPRRSQQAFAAEPGEDLTYLVVGKRHEGLTLNISSH</sequence>
<dbReference type="Proteomes" id="UP000320244">
    <property type="component" value="Unassembled WGS sequence"/>
</dbReference>
<dbReference type="AlphaFoldDB" id="A0A563DTM2"/>
<dbReference type="CDD" id="cd02208">
    <property type="entry name" value="cupin_RmlC-like"/>
    <property type="match status" value="1"/>
</dbReference>
<reference evidence="2 3" key="2">
    <citation type="submission" date="2019-08" db="EMBL/GenBank/DDBJ databases">
        <title>Jejuicoccus antrihumi gen. nov., sp. nov., a new member of the family Dermacoccaceae isolated from a cave.</title>
        <authorList>
            <person name="Schumann P."/>
            <person name="Kim I.S."/>
        </authorList>
    </citation>
    <scope>NUCLEOTIDE SEQUENCE [LARGE SCALE GENOMIC DNA]</scope>
    <source>
        <strain evidence="2 3">C5-26</strain>
    </source>
</reference>
<evidence type="ECO:0000259" key="1">
    <source>
        <dbReference type="Pfam" id="PF10006"/>
    </source>
</evidence>
<keyword evidence="3" id="KW-1185">Reference proteome</keyword>
<evidence type="ECO:0000313" key="2">
    <source>
        <dbReference type="EMBL" id="TWP33610.1"/>
    </source>
</evidence>
<dbReference type="InterPro" id="IPR018720">
    <property type="entry name" value="DUF2249"/>
</dbReference>
<dbReference type="OrthoDB" id="8451629at2"/>
<dbReference type="InterPro" id="IPR014710">
    <property type="entry name" value="RmlC-like_jellyroll"/>
</dbReference>